<comment type="caution">
    <text evidence="1">The sequence shown here is derived from an EMBL/GenBank/DDBJ whole genome shotgun (WGS) entry which is preliminary data.</text>
</comment>
<proteinExistence type="predicted"/>
<reference evidence="1" key="1">
    <citation type="journal article" date="2014" name="Front. Microbiol.">
        <title>High frequency of phylogenetically diverse reductive dehalogenase-homologous genes in deep subseafloor sedimentary metagenomes.</title>
        <authorList>
            <person name="Kawai M."/>
            <person name="Futagami T."/>
            <person name="Toyoda A."/>
            <person name="Takaki Y."/>
            <person name="Nishi S."/>
            <person name="Hori S."/>
            <person name="Arai W."/>
            <person name="Tsubouchi T."/>
            <person name="Morono Y."/>
            <person name="Uchiyama I."/>
            <person name="Ito T."/>
            <person name="Fujiyama A."/>
            <person name="Inagaki F."/>
            <person name="Takami H."/>
        </authorList>
    </citation>
    <scope>NUCLEOTIDE SEQUENCE</scope>
    <source>
        <strain evidence="1">Expedition CK06-06</strain>
    </source>
</reference>
<sequence>LRTETPVRKTSEVAFQFTPRIPISIVREKREGGVRYG</sequence>
<feature type="non-terminal residue" evidence="1">
    <location>
        <position position="1"/>
    </location>
</feature>
<evidence type="ECO:0000313" key="1">
    <source>
        <dbReference type="EMBL" id="GAH74687.1"/>
    </source>
</evidence>
<organism evidence="1">
    <name type="scientific">marine sediment metagenome</name>
    <dbReference type="NCBI Taxonomy" id="412755"/>
    <lineage>
        <taxon>unclassified sequences</taxon>
        <taxon>metagenomes</taxon>
        <taxon>ecological metagenomes</taxon>
    </lineage>
</organism>
<dbReference type="EMBL" id="BARU01026165">
    <property type="protein sequence ID" value="GAH74687.1"/>
    <property type="molecule type" value="Genomic_DNA"/>
</dbReference>
<protein>
    <submittedName>
        <fullName evidence="1">Uncharacterized protein</fullName>
    </submittedName>
</protein>
<gene>
    <name evidence="1" type="ORF">S03H2_42071</name>
</gene>
<accession>X1HZ01</accession>
<name>X1HZ01_9ZZZZ</name>
<dbReference type="AlphaFoldDB" id="X1HZ01"/>